<dbReference type="EMBL" id="DS114540">
    <property type="protein sequence ID" value="EAX86955.1"/>
    <property type="molecule type" value="Genomic_DNA"/>
</dbReference>
<evidence type="ECO:0000313" key="3">
    <source>
        <dbReference type="EMBL" id="EAX86955.1"/>
    </source>
</evidence>
<name>A2G7B6_TRIV3</name>
<dbReference type="SUPFAM" id="SSF47954">
    <property type="entry name" value="Cyclin-like"/>
    <property type="match status" value="1"/>
</dbReference>
<dbReference type="STRING" id="5722.A2G7B6"/>
<feature type="domain" description="Cyclin-like" evidence="2">
    <location>
        <begin position="99"/>
        <end position="183"/>
    </location>
</feature>
<dbReference type="GO" id="GO:0005737">
    <property type="term" value="C:cytoplasm"/>
    <property type="evidence" value="ECO:0000318"/>
    <property type="project" value="GO_Central"/>
</dbReference>
<dbReference type="AlphaFoldDB" id="A2G7B6"/>
<dbReference type="SMR" id="A2G7B6"/>
<dbReference type="RefSeq" id="XP_001299885.1">
    <property type="nucleotide sequence ID" value="XM_001299884.1"/>
</dbReference>
<dbReference type="InParanoid" id="A2G7B6"/>
<evidence type="ECO:0000259" key="2">
    <source>
        <dbReference type="SMART" id="SM00385"/>
    </source>
</evidence>
<dbReference type="GO" id="GO:0016538">
    <property type="term" value="F:cyclin-dependent protein serine/threonine kinase regulator activity"/>
    <property type="evidence" value="ECO:0000318"/>
    <property type="project" value="GO_Central"/>
</dbReference>
<dbReference type="InterPro" id="IPR039361">
    <property type="entry name" value="Cyclin"/>
</dbReference>
<dbReference type="PANTHER" id="PTHR10177">
    <property type="entry name" value="CYCLINS"/>
    <property type="match status" value="1"/>
</dbReference>
<dbReference type="VEuPathDB" id="TrichDB:TVAG_176250"/>
<dbReference type="KEGG" id="tva:4744603"/>
<reference evidence="3" key="1">
    <citation type="submission" date="2006-10" db="EMBL/GenBank/DDBJ databases">
        <authorList>
            <person name="Amadeo P."/>
            <person name="Zhao Q."/>
            <person name="Wortman J."/>
            <person name="Fraser-Liggett C."/>
            <person name="Carlton J."/>
        </authorList>
    </citation>
    <scope>NUCLEOTIDE SEQUENCE</scope>
    <source>
        <strain evidence="3">G3</strain>
    </source>
</reference>
<protein>
    <submittedName>
        <fullName evidence="3">Cyclin, N-terminal domain containing protein</fullName>
    </submittedName>
</protein>
<dbReference type="OMA" id="FEFNQCQ"/>
<dbReference type="GO" id="GO:0005634">
    <property type="term" value="C:nucleus"/>
    <property type="evidence" value="ECO:0000318"/>
    <property type="project" value="GO_Central"/>
</dbReference>
<dbReference type="SMART" id="SM00385">
    <property type="entry name" value="CYCLIN"/>
    <property type="match status" value="1"/>
</dbReference>
<dbReference type="InterPro" id="IPR006671">
    <property type="entry name" value="Cyclin_N"/>
</dbReference>
<comment type="similarity">
    <text evidence="1">Belongs to the cyclin family.</text>
</comment>
<sequence length="328" mass="37634">MCELLLPNRIPGSCNYSKESAQDYLNPFRSSYIPTESPDYSNISTDSFDRYYFSNYNPPIDNGREYSDQICNFLQNIEIGRKAPKTTIISKENRAALIDWMLWICYEFGFVDETFFSAVSIIEKILLKIQVNINSLQFYGASAVWLASKLHETQTPSVEDFVNLCNYEYTSNQFCLFEKELLQACNYDIIDPTADNFTSAFLSQIPSDSNFNDCAKMLIHASVFSPSHAYMKPSHIGLAVFTLAKYITRYPMNLIVLPRSLQYFEEDELNSATISLIEGLKIAKNNTDSTFRVKFAEFLQYNSIDIDFLKNKMQEYISTNSLSSTLES</sequence>
<gene>
    <name evidence="3" type="ORF">TVAG_176250</name>
</gene>
<dbReference type="FunFam" id="1.10.472.10:FF:000089">
    <property type="entry name" value="Cyclin, N-terminal domain containing protein"/>
    <property type="match status" value="1"/>
</dbReference>
<keyword evidence="4" id="KW-1185">Reference proteome</keyword>
<dbReference type="Pfam" id="PF00134">
    <property type="entry name" value="Cyclin_N"/>
    <property type="match status" value="1"/>
</dbReference>
<dbReference type="OrthoDB" id="5590282at2759"/>
<dbReference type="VEuPathDB" id="TrichDB:TVAGG3_0875310"/>
<dbReference type="GO" id="GO:0000082">
    <property type="term" value="P:G1/S transition of mitotic cell cycle"/>
    <property type="evidence" value="ECO:0000318"/>
    <property type="project" value="GO_Central"/>
</dbReference>
<reference evidence="3" key="2">
    <citation type="journal article" date="2007" name="Science">
        <title>Draft genome sequence of the sexually transmitted pathogen Trichomonas vaginalis.</title>
        <authorList>
            <person name="Carlton J.M."/>
            <person name="Hirt R.P."/>
            <person name="Silva J.C."/>
            <person name="Delcher A.L."/>
            <person name="Schatz M."/>
            <person name="Zhao Q."/>
            <person name="Wortman J.R."/>
            <person name="Bidwell S.L."/>
            <person name="Alsmark U.C.M."/>
            <person name="Besteiro S."/>
            <person name="Sicheritz-Ponten T."/>
            <person name="Noel C.J."/>
            <person name="Dacks J.B."/>
            <person name="Foster P.G."/>
            <person name="Simillion C."/>
            <person name="Van de Peer Y."/>
            <person name="Miranda-Saavedra D."/>
            <person name="Barton G.J."/>
            <person name="Westrop G.D."/>
            <person name="Mueller S."/>
            <person name="Dessi D."/>
            <person name="Fiori P.L."/>
            <person name="Ren Q."/>
            <person name="Paulsen I."/>
            <person name="Zhang H."/>
            <person name="Bastida-Corcuera F.D."/>
            <person name="Simoes-Barbosa A."/>
            <person name="Brown M.T."/>
            <person name="Hayes R.D."/>
            <person name="Mukherjee M."/>
            <person name="Okumura C.Y."/>
            <person name="Schneider R."/>
            <person name="Smith A.J."/>
            <person name="Vanacova S."/>
            <person name="Villalvazo M."/>
            <person name="Haas B.J."/>
            <person name="Pertea M."/>
            <person name="Feldblyum T.V."/>
            <person name="Utterback T.R."/>
            <person name="Shu C.L."/>
            <person name="Osoegawa K."/>
            <person name="de Jong P.J."/>
            <person name="Hrdy I."/>
            <person name="Horvathova L."/>
            <person name="Zubacova Z."/>
            <person name="Dolezal P."/>
            <person name="Malik S.B."/>
            <person name="Logsdon J.M. Jr."/>
            <person name="Henze K."/>
            <person name="Gupta A."/>
            <person name="Wang C.C."/>
            <person name="Dunne R.L."/>
            <person name="Upcroft J.A."/>
            <person name="Upcroft P."/>
            <person name="White O."/>
            <person name="Salzberg S.L."/>
            <person name="Tang P."/>
            <person name="Chiu C.-H."/>
            <person name="Lee Y.-S."/>
            <person name="Embley T.M."/>
            <person name="Coombs G.H."/>
            <person name="Mottram J.C."/>
            <person name="Tachezy J."/>
            <person name="Fraser-Liggett C.M."/>
            <person name="Johnson P.J."/>
        </authorList>
    </citation>
    <scope>NUCLEOTIDE SEQUENCE [LARGE SCALE GENOMIC DNA]</scope>
    <source>
        <strain evidence="3">G3</strain>
    </source>
</reference>
<keyword evidence="1" id="KW-0195">Cyclin</keyword>
<dbReference type="Proteomes" id="UP000001542">
    <property type="component" value="Unassembled WGS sequence"/>
</dbReference>
<organism evidence="3 4">
    <name type="scientific">Trichomonas vaginalis (strain ATCC PRA-98 / G3)</name>
    <dbReference type="NCBI Taxonomy" id="412133"/>
    <lineage>
        <taxon>Eukaryota</taxon>
        <taxon>Metamonada</taxon>
        <taxon>Parabasalia</taxon>
        <taxon>Trichomonadida</taxon>
        <taxon>Trichomonadidae</taxon>
        <taxon>Trichomonas</taxon>
    </lineage>
</organism>
<dbReference type="Gene3D" id="1.10.472.10">
    <property type="entry name" value="Cyclin-like"/>
    <property type="match status" value="2"/>
</dbReference>
<dbReference type="GO" id="GO:0000307">
    <property type="term" value="C:cyclin-dependent protein kinase holoenzyme complex"/>
    <property type="evidence" value="ECO:0000318"/>
    <property type="project" value="GO_Central"/>
</dbReference>
<dbReference type="eggNOG" id="KOG0654">
    <property type="taxonomic scope" value="Eukaryota"/>
</dbReference>
<proteinExistence type="inferred from homology"/>
<dbReference type="InterPro" id="IPR036915">
    <property type="entry name" value="Cyclin-like_sf"/>
</dbReference>
<evidence type="ECO:0000313" key="4">
    <source>
        <dbReference type="Proteomes" id="UP000001542"/>
    </source>
</evidence>
<accession>A2G7B6</accession>
<evidence type="ECO:0000256" key="1">
    <source>
        <dbReference type="RuleBase" id="RU000383"/>
    </source>
</evidence>
<dbReference type="InterPro" id="IPR013763">
    <property type="entry name" value="Cyclin-like_dom"/>
</dbReference>